<keyword evidence="2" id="KW-1185">Reference proteome</keyword>
<protein>
    <submittedName>
        <fullName evidence="1">Uncharacterized protein</fullName>
    </submittedName>
</protein>
<name>A0A081NB29_9GAMM</name>
<dbReference type="EMBL" id="JOKG01000001">
    <property type="protein sequence ID" value="KEQ15652.1"/>
    <property type="molecule type" value="Genomic_DNA"/>
</dbReference>
<dbReference type="AlphaFoldDB" id="A0A081NB29"/>
<sequence length="81" mass="8837">MLAFLMFSFVIRQGLSILADRPAWSLLAILPDHCHVTGLLPGVISAFVIRQGLSILADRPAWPLLAILPDHCHVTGLWPGV</sequence>
<gene>
    <name evidence="1" type="ORF">GZ77_03445</name>
</gene>
<dbReference type="Proteomes" id="UP000028006">
    <property type="component" value="Unassembled WGS sequence"/>
</dbReference>
<feature type="non-terminal residue" evidence="1">
    <location>
        <position position="81"/>
    </location>
</feature>
<reference evidence="1 2" key="1">
    <citation type="submission" date="2014-06" db="EMBL/GenBank/DDBJ databases">
        <title>Whole Genome Sequences of Three Symbiotic Endozoicomonas Bacteria.</title>
        <authorList>
            <person name="Neave M.J."/>
            <person name="Apprill A."/>
            <person name="Voolstra C.R."/>
        </authorList>
    </citation>
    <scope>NUCLEOTIDE SEQUENCE [LARGE SCALE GENOMIC DNA]</scope>
    <source>
        <strain evidence="1 2">LMG 24815</strain>
    </source>
</reference>
<evidence type="ECO:0000313" key="1">
    <source>
        <dbReference type="EMBL" id="KEQ15652.1"/>
    </source>
</evidence>
<organism evidence="1 2">
    <name type="scientific">Endozoicomonas montiporae</name>
    <dbReference type="NCBI Taxonomy" id="1027273"/>
    <lineage>
        <taxon>Bacteria</taxon>
        <taxon>Pseudomonadati</taxon>
        <taxon>Pseudomonadota</taxon>
        <taxon>Gammaproteobacteria</taxon>
        <taxon>Oceanospirillales</taxon>
        <taxon>Endozoicomonadaceae</taxon>
        <taxon>Endozoicomonas</taxon>
    </lineage>
</organism>
<dbReference type="RefSeq" id="WP_034872945.1">
    <property type="nucleotide sequence ID" value="NZ_JOKG01000001.1"/>
</dbReference>
<evidence type="ECO:0000313" key="2">
    <source>
        <dbReference type="Proteomes" id="UP000028006"/>
    </source>
</evidence>
<accession>A0A081NB29</accession>
<proteinExistence type="predicted"/>
<comment type="caution">
    <text evidence="1">The sequence shown here is derived from an EMBL/GenBank/DDBJ whole genome shotgun (WGS) entry which is preliminary data.</text>
</comment>